<reference evidence="1 2" key="1">
    <citation type="submission" date="2016-10" db="EMBL/GenBank/DDBJ databases">
        <authorList>
            <person name="de Groot N.N."/>
        </authorList>
    </citation>
    <scope>NUCLEOTIDE SEQUENCE [LARGE SCALE GENOMIC DNA]</scope>
    <source>
        <strain evidence="1 2">LMG 27731</strain>
    </source>
</reference>
<dbReference type="EMBL" id="FPBH01000003">
    <property type="protein sequence ID" value="SFT72883.1"/>
    <property type="molecule type" value="Genomic_DNA"/>
</dbReference>
<accession>A0A1I7ADE0</accession>
<proteinExistence type="predicted"/>
<evidence type="ECO:0000313" key="1">
    <source>
        <dbReference type="EMBL" id="SFT72883.1"/>
    </source>
</evidence>
<dbReference type="RefSeq" id="WP_093633498.1">
    <property type="nucleotide sequence ID" value="NZ_FPBH01000003.1"/>
</dbReference>
<sequence>MSRVLLALAQPAGWPHELREYLDVHCDLFVKWQAGTGEVRTATYDAAIYGLIDLLQAYAMVGWHCTRLTEDEIAHVQHGGMQLPDGAMLRRRVERLMQAGSLTKDIALQLLQTNQADDSNRAGMIWFCFFSPRLAGESGIGRFFRHWGGEALYNSHESDPQMSSVLQRIGVPCLVEAEVPIVSIGRHGGLAFKVVRSFLMNRGLPISERTEHEDRIRRPLEADCVRRVIRFSERDFSDLTGCTGWHSPLC</sequence>
<evidence type="ECO:0000313" key="2">
    <source>
        <dbReference type="Proteomes" id="UP000198844"/>
    </source>
</evidence>
<dbReference type="AlphaFoldDB" id="A0A1I7ADE0"/>
<organism evidence="1 2">
    <name type="scientific">Paraburkholderia aspalathi</name>
    <dbReference type="NCBI Taxonomy" id="1324617"/>
    <lineage>
        <taxon>Bacteria</taxon>
        <taxon>Pseudomonadati</taxon>
        <taxon>Pseudomonadota</taxon>
        <taxon>Betaproteobacteria</taxon>
        <taxon>Burkholderiales</taxon>
        <taxon>Burkholderiaceae</taxon>
        <taxon>Paraburkholderia</taxon>
    </lineage>
</organism>
<dbReference type="Proteomes" id="UP000198844">
    <property type="component" value="Unassembled WGS sequence"/>
</dbReference>
<protein>
    <submittedName>
        <fullName evidence="1">Uncharacterized protein</fullName>
    </submittedName>
</protein>
<name>A0A1I7ADE0_9BURK</name>
<dbReference type="OrthoDB" id="1493598at2"/>
<gene>
    <name evidence="1" type="ORF">SAMN05192563_1003284</name>
</gene>